<evidence type="ECO:0000256" key="26">
    <source>
        <dbReference type="ARBA" id="ARBA00048180"/>
    </source>
</evidence>
<evidence type="ECO:0000256" key="3">
    <source>
        <dbReference type="ARBA" id="ARBA00004632"/>
    </source>
</evidence>
<evidence type="ECO:0000256" key="8">
    <source>
        <dbReference type="ARBA" id="ARBA00022792"/>
    </source>
</evidence>
<sequence>MWRNTVGFAVSLCRYLPPQMNPQNLTVSMKKMILEWAVKFSRPARTIAWTRALCSAPKDYGVPNHSWSAEMMSLYERYSAKGAESWERLPSYERYQTYSAGGQCLSRLHKPTARLFTRNLDKEGAGFEYTVFANKAERRAVCLFQAGPLLEGPPGHVHGGAIATIIDSATGICATYLTGCVMTANLNVNYRNPIPLGSVVLVECELDRTEGRKAFVSCRITSADGSKLHAEATALFVSVSVGTLIGL</sequence>
<comment type="similarity">
    <text evidence="18">Belongs to the THEM4/THEM5 thioesterase family.</text>
</comment>
<keyword evidence="14" id="KW-0472">Membrane</keyword>
<evidence type="ECO:0000256" key="4">
    <source>
        <dbReference type="ARBA" id="ARBA00004637"/>
    </source>
</evidence>
<evidence type="ECO:0000256" key="23">
    <source>
        <dbReference type="ARBA" id="ARBA00047734"/>
    </source>
</evidence>
<comment type="catalytic activity">
    <reaction evidence="24">
        <text>decanoyl-CoA + H2O = decanoate + CoA + H(+)</text>
        <dbReference type="Rhea" id="RHEA:40059"/>
        <dbReference type="ChEBI" id="CHEBI:15377"/>
        <dbReference type="ChEBI" id="CHEBI:15378"/>
        <dbReference type="ChEBI" id="CHEBI:27689"/>
        <dbReference type="ChEBI" id="CHEBI:57287"/>
        <dbReference type="ChEBI" id="CHEBI:61430"/>
    </reaction>
    <physiologicalReaction direction="left-to-right" evidence="24">
        <dbReference type="Rhea" id="RHEA:40060"/>
    </physiologicalReaction>
</comment>
<keyword evidence="5" id="KW-1003">Cell membrane</keyword>
<comment type="catalytic activity">
    <reaction evidence="26">
        <text>tetradecanoyl-CoA + H2O = tetradecanoate + CoA + H(+)</text>
        <dbReference type="Rhea" id="RHEA:40119"/>
        <dbReference type="ChEBI" id="CHEBI:15377"/>
        <dbReference type="ChEBI" id="CHEBI:15378"/>
        <dbReference type="ChEBI" id="CHEBI:30807"/>
        <dbReference type="ChEBI" id="CHEBI:57287"/>
        <dbReference type="ChEBI" id="CHEBI:57385"/>
    </reaction>
    <physiologicalReaction direction="left-to-right" evidence="26">
        <dbReference type="Rhea" id="RHEA:40120"/>
    </physiologicalReaction>
</comment>
<evidence type="ECO:0000256" key="24">
    <source>
        <dbReference type="ARBA" id="ARBA00047969"/>
    </source>
</evidence>
<comment type="catalytic activity">
    <reaction evidence="25">
        <text>dodecanoyl-CoA + H2O = dodecanoate + CoA + H(+)</text>
        <dbReference type="Rhea" id="RHEA:30135"/>
        <dbReference type="ChEBI" id="CHEBI:15377"/>
        <dbReference type="ChEBI" id="CHEBI:15378"/>
        <dbReference type="ChEBI" id="CHEBI:18262"/>
        <dbReference type="ChEBI" id="CHEBI:57287"/>
        <dbReference type="ChEBI" id="CHEBI:57375"/>
    </reaction>
    <physiologicalReaction direction="left-to-right" evidence="25">
        <dbReference type="Rhea" id="RHEA:30136"/>
    </physiologicalReaction>
</comment>
<keyword evidence="15" id="KW-0966">Cell projection</keyword>
<proteinExistence type="inferred from homology"/>
<evidence type="ECO:0000256" key="18">
    <source>
        <dbReference type="ARBA" id="ARBA00038456"/>
    </source>
</evidence>
<evidence type="ECO:0000256" key="22">
    <source>
        <dbReference type="ARBA" id="ARBA00047588"/>
    </source>
</evidence>
<evidence type="ECO:0000256" key="7">
    <source>
        <dbReference type="ARBA" id="ARBA00022703"/>
    </source>
</evidence>
<dbReference type="GO" id="GO:0006631">
    <property type="term" value="P:fatty acid metabolic process"/>
    <property type="evidence" value="ECO:0007669"/>
    <property type="project" value="UniProtKB-KW"/>
</dbReference>
<evidence type="ECO:0000256" key="2">
    <source>
        <dbReference type="ARBA" id="ARBA00004569"/>
    </source>
</evidence>
<protein>
    <recommendedName>
        <fullName evidence="20">Acyl-coenzyme A thioesterase THEM4</fullName>
        <ecNumber evidence="19">3.1.2.2</ecNumber>
    </recommendedName>
    <alternativeName>
        <fullName evidence="21">Thioesterase superfamily member 4</fullName>
    </alternativeName>
</protein>
<gene>
    <name evidence="28" type="primary">them4</name>
    <name evidence="28" type="ORF">AOXY_G28134</name>
</gene>
<evidence type="ECO:0000313" key="28">
    <source>
        <dbReference type="EMBL" id="KAK1154627.1"/>
    </source>
</evidence>
<dbReference type="InterPro" id="IPR006683">
    <property type="entry name" value="Thioestr_dom"/>
</dbReference>
<name>A0AAD8CQN8_ACIOX</name>
<dbReference type="PANTHER" id="PTHR12418:SF19">
    <property type="entry name" value="ACYL-COENZYME A THIOESTERASE THEM4"/>
    <property type="match status" value="1"/>
</dbReference>
<evidence type="ECO:0000313" key="29">
    <source>
        <dbReference type="Proteomes" id="UP001230051"/>
    </source>
</evidence>
<evidence type="ECO:0000256" key="21">
    <source>
        <dbReference type="ARBA" id="ARBA00043210"/>
    </source>
</evidence>
<dbReference type="PANTHER" id="PTHR12418">
    <property type="entry name" value="ACYL-COENZYME A THIOESTERASE THEM4"/>
    <property type="match status" value="1"/>
</dbReference>
<dbReference type="InterPro" id="IPR029069">
    <property type="entry name" value="HotDog_dom_sf"/>
</dbReference>
<comment type="catalytic activity">
    <reaction evidence="17">
        <text>(9Z)-octadecenoyl-CoA + H2O = (9Z)-octadecenoate + CoA + H(+)</text>
        <dbReference type="Rhea" id="RHEA:40139"/>
        <dbReference type="ChEBI" id="CHEBI:15377"/>
        <dbReference type="ChEBI" id="CHEBI:15378"/>
        <dbReference type="ChEBI" id="CHEBI:30823"/>
        <dbReference type="ChEBI" id="CHEBI:57287"/>
        <dbReference type="ChEBI" id="CHEBI:57387"/>
    </reaction>
    <physiologicalReaction direction="left-to-right" evidence="17">
        <dbReference type="Rhea" id="RHEA:40140"/>
    </physiologicalReaction>
</comment>
<keyword evidence="13" id="KW-0496">Mitochondrion</keyword>
<comment type="catalytic activity">
    <reaction evidence="23">
        <text>hexadecanoyl-CoA + H2O = hexadecanoate + CoA + H(+)</text>
        <dbReference type="Rhea" id="RHEA:16645"/>
        <dbReference type="ChEBI" id="CHEBI:7896"/>
        <dbReference type="ChEBI" id="CHEBI:15377"/>
        <dbReference type="ChEBI" id="CHEBI:15378"/>
        <dbReference type="ChEBI" id="CHEBI:57287"/>
        <dbReference type="ChEBI" id="CHEBI:57379"/>
        <dbReference type="EC" id="3.1.2.2"/>
    </reaction>
    <physiologicalReaction direction="left-to-right" evidence="23">
        <dbReference type="Rhea" id="RHEA:16646"/>
    </physiologicalReaction>
</comment>
<dbReference type="AlphaFoldDB" id="A0AAD8CQN8"/>
<dbReference type="Gene3D" id="3.10.129.10">
    <property type="entry name" value="Hotdog Thioesterase"/>
    <property type="match status" value="1"/>
</dbReference>
<evidence type="ECO:0000256" key="11">
    <source>
        <dbReference type="ARBA" id="ARBA00022946"/>
    </source>
</evidence>
<dbReference type="EMBL" id="JAGXEW010000034">
    <property type="protein sequence ID" value="KAK1154627.1"/>
    <property type="molecule type" value="Genomic_DNA"/>
</dbReference>
<evidence type="ECO:0000256" key="6">
    <source>
        <dbReference type="ARBA" id="ARBA00022490"/>
    </source>
</evidence>
<evidence type="ECO:0000256" key="17">
    <source>
        <dbReference type="ARBA" id="ARBA00037002"/>
    </source>
</evidence>
<keyword evidence="6" id="KW-0963">Cytoplasm</keyword>
<dbReference type="CDD" id="cd03443">
    <property type="entry name" value="PaaI_thioesterase"/>
    <property type="match status" value="1"/>
</dbReference>
<evidence type="ECO:0000256" key="15">
    <source>
        <dbReference type="ARBA" id="ARBA00023273"/>
    </source>
</evidence>
<evidence type="ECO:0000259" key="27">
    <source>
        <dbReference type="Pfam" id="PF03061"/>
    </source>
</evidence>
<evidence type="ECO:0000256" key="25">
    <source>
        <dbReference type="ARBA" id="ARBA00048074"/>
    </source>
</evidence>
<organism evidence="28 29">
    <name type="scientific">Acipenser oxyrinchus oxyrinchus</name>
    <dbReference type="NCBI Taxonomy" id="40147"/>
    <lineage>
        <taxon>Eukaryota</taxon>
        <taxon>Metazoa</taxon>
        <taxon>Chordata</taxon>
        <taxon>Craniata</taxon>
        <taxon>Vertebrata</taxon>
        <taxon>Euteleostomi</taxon>
        <taxon>Actinopterygii</taxon>
        <taxon>Chondrostei</taxon>
        <taxon>Acipenseriformes</taxon>
        <taxon>Acipenseridae</taxon>
        <taxon>Acipenser</taxon>
    </lineage>
</organism>
<dbReference type="GO" id="GO:0006915">
    <property type="term" value="P:apoptotic process"/>
    <property type="evidence" value="ECO:0007669"/>
    <property type="project" value="UniProtKB-KW"/>
</dbReference>
<dbReference type="EC" id="3.1.2.2" evidence="19"/>
<dbReference type="GO" id="GO:0016787">
    <property type="term" value="F:hydrolase activity"/>
    <property type="evidence" value="ECO:0007669"/>
    <property type="project" value="UniProtKB-KW"/>
</dbReference>
<dbReference type="SUPFAM" id="SSF54637">
    <property type="entry name" value="Thioesterase/thiol ester dehydrase-isomerase"/>
    <property type="match status" value="1"/>
</dbReference>
<dbReference type="Pfam" id="PF03061">
    <property type="entry name" value="4HBT"/>
    <property type="match status" value="1"/>
</dbReference>
<dbReference type="InterPro" id="IPR052365">
    <property type="entry name" value="THEM4/THEM5_acyl-CoA_thioest"/>
</dbReference>
<keyword evidence="10" id="KW-0276">Fatty acid metabolism</keyword>
<evidence type="ECO:0000256" key="12">
    <source>
        <dbReference type="ARBA" id="ARBA00023098"/>
    </source>
</evidence>
<evidence type="ECO:0000256" key="5">
    <source>
        <dbReference type="ARBA" id="ARBA00022475"/>
    </source>
</evidence>
<comment type="subcellular location">
    <subcellularLocation>
        <location evidence="3">Cell projection</location>
        <location evidence="3">Ruffle membrane</location>
    </subcellularLocation>
    <subcellularLocation>
        <location evidence="1">Cytoplasm</location>
    </subcellularLocation>
    <subcellularLocation>
        <location evidence="4">Mitochondrion inner membrane</location>
        <topology evidence="4">Peripheral membrane protein</topology>
    </subcellularLocation>
    <subcellularLocation>
        <location evidence="2">Mitochondrion intermembrane space</location>
    </subcellularLocation>
</comment>
<keyword evidence="9" id="KW-0378">Hydrolase</keyword>
<comment type="catalytic activity">
    <reaction evidence="22">
        <text>octanoyl-CoA + H2O = octanoate + CoA + H(+)</text>
        <dbReference type="Rhea" id="RHEA:30143"/>
        <dbReference type="ChEBI" id="CHEBI:15377"/>
        <dbReference type="ChEBI" id="CHEBI:15378"/>
        <dbReference type="ChEBI" id="CHEBI:25646"/>
        <dbReference type="ChEBI" id="CHEBI:57287"/>
        <dbReference type="ChEBI" id="CHEBI:57386"/>
    </reaction>
    <physiologicalReaction direction="left-to-right" evidence="22">
        <dbReference type="Rhea" id="RHEA:30144"/>
    </physiologicalReaction>
</comment>
<evidence type="ECO:0000256" key="9">
    <source>
        <dbReference type="ARBA" id="ARBA00022801"/>
    </source>
</evidence>
<evidence type="ECO:0000256" key="20">
    <source>
        <dbReference type="ARBA" id="ARBA00040123"/>
    </source>
</evidence>
<keyword evidence="12" id="KW-0443">Lipid metabolism</keyword>
<dbReference type="GO" id="GO:0032587">
    <property type="term" value="C:ruffle membrane"/>
    <property type="evidence" value="ECO:0007669"/>
    <property type="project" value="UniProtKB-SubCell"/>
</dbReference>
<keyword evidence="7" id="KW-0053">Apoptosis</keyword>
<comment type="catalytic activity">
    <reaction evidence="16">
        <text>(5Z,8Z,11Z,14Z)-eicosatetraenoyl-CoA + H2O = (5Z,8Z,11Z,14Z)-eicosatetraenoate + CoA + H(+)</text>
        <dbReference type="Rhea" id="RHEA:40151"/>
        <dbReference type="ChEBI" id="CHEBI:15377"/>
        <dbReference type="ChEBI" id="CHEBI:15378"/>
        <dbReference type="ChEBI" id="CHEBI:32395"/>
        <dbReference type="ChEBI" id="CHEBI:57287"/>
        <dbReference type="ChEBI" id="CHEBI:57368"/>
    </reaction>
    <physiologicalReaction direction="left-to-right" evidence="16">
        <dbReference type="Rhea" id="RHEA:40152"/>
    </physiologicalReaction>
</comment>
<keyword evidence="29" id="KW-1185">Reference proteome</keyword>
<dbReference type="GO" id="GO:0005743">
    <property type="term" value="C:mitochondrial inner membrane"/>
    <property type="evidence" value="ECO:0007669"/>
    <property type="project" value="UniProtKB-SubCell"/>
</dbReference>
<keyword evidence="11" id="KW-0809">Transit peptide</keyword>
<evidence type="ECO:0000256" key="13">
    <source>
        <dbReference type="ARBA" id="ARBA00023128"/>
    </source>
</evidence>
<evidence type="ECO:0000256" key="19">
    <source>
        <dbReference type="ARBA" id="ARBA00038848"/>
    </source>
</evidence>
<keyword evidence="8" id="KW-0999">Mitochondrion inner membrane</keyword>
<evidence type="ECO:0000256" key="14">
    <source>
        <dbReference type="ARBA" id="ARBA00023136"/>
    </source>
</evidence>
<dbReference type="GO" id="GO:0005758">
    <property type="term" value="C:mitochondrial intermembrane space"/>
    <property type="evidence" value="ECO:0007669"/>
    <property type="project" value="UniProtKB-SubCell"/>
</dbReference>
<evidence type="ECO:0000256" key="1">
    <source>
        <dbReference type="ARBA" id="ARBA00004496"/>
    </source>
</evidence>
<accession>A0AAD8CQN8</accession>
<dbReference type="Proteomes" id="UP001230051">
    <property type="component" value="Unassembled WGS sequence"/>
</dbReference>
<reference evidence="28" key="1">
    <citation type="submission" date="2022-02" db="EMBL/GenBank/DDBJ databases">
        <title>Atlantic sturgeon de novo genome assembly.</title>
        <authorList>
            <person name="Stock M."/>
            <person name="Klopp C."/>
            <person name="Guiguen Y."/>
            <person name="Cabau C."/>
            <person name="Parinello H."/>
            <person name="Santidrian Yebra-Pimentel E."/>
            <person name="Kuhl H."/>
            <person name="Dirks R.P."/>
            <person name="Guessner J."/>
            <person name="Wuertz S."/>
            <person name="Du K."/>
            <person name="Schartl M."/>
        </authorList>
    </citation>
    <scope>NUCLEOTIDE SEQUENCE</scope>
    <source>
        <strain evidence="28">STURGEONOMICS-FGT-2020</strain>
        <tissue evidence="28">Whole blood</tissue>
    </source>
</reference>
<evidence type="ECO:0000256" key="16">
    <source>
        <dbReference type="ARBA" id="ARBA00035852"/>
    </source>
</evidence>
<comment type="caution">
    <text evidence="28">The sequence shown here is derived from an EMBL/GenBank/DDBJ whole genome shotgun (WGS) entry which is preliminary data.</text>
</comment>
<evidence type="ECO:0000256" key="10">
    <source>
        <dbReference type="ARBA" id="ARBA00022832"/>
    </source>
</evidence>
<feature type="domain" description="Thioesterase" evidence="27">
    <location>
        <begin position="155"/>
        <end position="227"/>
    </location>
</feature>